<dbReference type="EMBL" id="JRKI01000026">
    <property type="protein sequence ID" value="KIZ16699.1"/>
    <property type="molecule type" value="Genomic_DNA"/>
</dbReference>
<dbReference type="InterPro" id="IPR032716">
    <property type="entry name" value="ACC_epsilon"/>
</dbReference>
<comment type="caution">
    <text evidence="2">The sequence shown here is derived from an EMBL/GenBank/DDBJ whole genome shotgun (WGS) entry which is preliminary data.</text>
</comment>
<dbReference type="Proteomes" id="UP000032458">
    <property type="component" value="Unassembled WGS sequence"/>
</dbReference>
<dbReference type="GO" id="GO:0003989">
    <property type="term" value="F:acetyl-CoA carboxylase activity"/>
    <property type="evidence" value="ECO:0007669"/>
    <property type="project" value="InterPro"/>
</dbReference>
<evidence type="ECO:0000313" key="3">
    <source>
        <dbReference type="Proteomes" id="UP000032458"/>
    </source>
</evidence>
<accession>A0A0D7CKG9</accession>
<evidence type="ECO:0000313" key="2">
    <source>
        <dbReference type="EMBL" id="KIZ16699.1"/>
    </source>
</evidence>
<evidence type="ECO:0000256" key="1">
    <source>
        <dbReference type="SAM" id="MobiDB-lite"/>
    </source>
</evidence>
<protein>
    <submittedName>
        <fullName evidence="2">Uncharacterized protein</fullName>
    </submittedName>
</protein>
<reference evidence="2 3" key="1">
    <citation type="submission" date="2014-09" db="EMBL/GenBank/DDBJ databases">
        <title>Draft genome sequence of Streptomyces natalensis ATCC 27448, producer of the antifungal pimaricin.</title>
        <authorList>
            <person name="Mendes M.V."/>
            <person name="Beites T."/>
            <person name="Pires S."/>
            <person name="Santos C.L."/>
            <person name="Moradas-Ferreira P."/>
        </authorList>
    </citation>
    <scope>NUCLEOTIDE SEQUENCE [LARGE SCALE GENOMIC DNA]</scope>
    <source>
        <strain evidence="2 3">ATCC 27448</strain>
    </source>
</reference>
<name>A0A0D7CKG9_9ACTN</name>
<proteinExistence type="predicted"/>
<dbReference type="Pfam" id="PF13822">
    <property type="entry name" value="ACC_epsilon"/>
    <property type="match status" value="1"/>
</dbReference>
<dbReference type="GO" id="GO:0004658">
    <property type="term" value="F:propionyl-CoA carboxylase activity"/>
    <property type="evidence" value="ECO:0007669"/>
    <property type="project" value="InterPro"/>
</dbReference>
<sequence>MDSAADGSADPGGPPGVEVPLRIHRGHAEPEELAALTVILGAHLVGLRLREEHRRRREADQQHIVREPPCACWSGCWCCG</sequence>
<organism evidence="2 3">
    <name type="scientific">Streptomyces natalensis ATCC 27448</name>
    <dbReference type="NCBI Taxonomy" id="1240678"/>
    <lineage>
        <taxon>Bacteria</taxon>
        <taxon>Bacillati</taxon>
        <taxon>Actinomycetota</taxon>
        <taxon>Actinomycetes</taxon>
        <taxon>Kitasatosporales</taxon>
        <taxon>Streptomycetaceae</taxon>
        <taxon>Streptomyces</taxon>
    </lineage>
</organism>
<dbReference type="AlphaFoldDB" id="A0A0D7CKG9"/>
<gene>
    <name evidence="2" type="ORF">SNA_16920</name>
</gene>
<feature type="region of interest" description="Disordered" evidence="1">
    <location>
        <begin position="1"/>
        <end position="20"/>
    </location>
</feature>
<keyword evidence="3" id="KW-1185">Reference proteome</keyword>
<feature type="compositionally biased region" description="Low complexity" evidence="1">
    <location>
        <begin position="1"/>
        <end position="11"/>
    </location>
</feature>